<evidence type="ECO:0000256" key="4">
    <source>
        <dbReference type="ARBA" id="ARBA00022692"/>
    </source>
</evidence>
<dbReference type="InterPro" id="IPR041916">
    <property type="entry name" value="Anti_sigma_zinc_sf"/>
</dbReference>
<evidence type="ECO:0000256" key="2">
    <source>
        <dbReference type="ARBA" id="ARBA00004236"/>
    </source>
</evidence>
<evidence type="ECO:0000313" key="15">
    <source>
        <dbReference type="EMBL" id="QDP94895.1"/>
    </source>
</evidence>
<dbReference type="GO" id="GO:0016989">
    <property type="term" value="F:sigma factor antagonist activity"/>
    <property type="evidence" value="ECO:0007669"/>
    <property type="project" value="TreeGrafter"/>
</dbReference>
<feature type="region of interest" description="Disordered" evidence="11">
    <location>
        <begin position="221"/>
        <end position="241"/>
    </location>
</feature>
<dbReference type="PANTHER" id="PTHR37461:SF1">
    <property type="entry name" value="ANTI-SIGMA-K FACTOR RSKA"/>
    <property type="match status" value="1"/>
</dbReference>
<dbReference type="Proteomes" id="UP000319263">
    <property type="component" value="Chromosome"/>
</dbReference>
<dbReference type="Pfam" id="PF10099">
    <property type="entry name" value="RskA_C"/>
    <property type="match status" value="1"/>
</dbReference>
<proteinExistence type="predicted"/>
<dbReference type="RefSeq" id="WP_143984880.1">
    <property type="nucleotide sequence ID" value="NZ_CP041692.1"/>
</dbReference>
<evidence type="ECO:0000313" key="16">
    <source>
        <dbReference type="Proteomes" id="UP000319263"/>
    </source>
</evidence>
<name>A0A516PUM4_9ACTN</name>
<keyword evidence="6" id="KW-0805">Transcription regulation</keyword>
<reference evidence="15 16" key="1">
    <citation type="submission" date="2019-07" db="EMBL/GenBank/DDBJ databases">
        <title>Microlunatus dokdonensis sp. nov. isolated from the rhizospheric soil of the wild plant Elymus tsukushiensis.</title>
        <authorList>
            <person name="Ghim S.-Y."/>
            <person name="Hwang Y.-J."/>
            <person name="Son J.-S."/>
            <person name="Shin J.-H."/>
        </authorList>
    </citation>
    <scope>NUCLEOTIDE SEQUENCE [LARGE SCALE GENOMIC DNA]</scope>
    <source>
        <strain evidence="15 16">KUDC0627</strain>
    </source>
</reference>
<dbReference type="PANTHER" id="PTHR37461">
    <property type="entry name" value="ANTI-SIGMA-K FACTOR RSKA"/>
    <property type="match status" value="1"/>
</dbReference>
<evidence type="ECO:0000256" key="9">
    <source>
        <dbReference type="ARBA" id="ARBA00029829"/>
    </source>
</evidence>
<gene>
    <name evidence="15" type="ORF">FOE78_02255</name>
</gene>
<dbReference type="Pfam" id="PF13490">
    <property type="entry name" value="zf-HC2"/>
    <property type="match status" value="1"/>
</dbReference>
<organism evidence="15 16">
    <name type="scientific">Microlunatus elymi</name>
    <dbReference type="NCBI Taxonomy" id="2596828"/>
    <lineage>
        <taxon>Bacteria</taxon>
        <taxon>Bacillati</taxon>
        <taxon>Actinomycetota</taxon>
        <taxon>Actinomycetes</taxon>
        <taxon>Propionibacteriales</taxon>
        <taxon>Propionibacteriaceae</taxon>
        <taxon>Microlunatus</taxon>
    </lineage>
</organism>
<keyword evidence="5 12" id="KW-1133">Transmembrane helix</keyword>
<dbReference type="GO" id="GO:0005886">
    <property type="term" value="C:plasma membrane"/>
    <property type="evidence" value="ECO:0007669"/>
    <property type="project" value="UniProtKB-SubCell"/>
</dbReference>
<keyword evidence="4 12" id="KW-0812">Transmembrane</keyword>
<feature type="transmembrane region" description="Helical" evidence="12">
    <location>
        <begin position="90"/>
        <end position="114"/>
    </location>
</feature>
<evidence type="ECO:0000256" key="8">
    <source>
        <dbReference type="ARBA" id="ARBA00023163"/>
    </source>
</evidence>
<evidence type="ECO:0000256" key="1">
    <source>
        <dbReference type="ARBA" id="ARBA00004167"/>
    </source>
</evidence>
<keyword evidence="16" id="KW-1185">Reference proteome</keyword>
<accession>A0A516PUM4</accession>
<dbReference type="EMBL" id="CP041692">
    <property type="protein sequence ID" value="QDP94895.1"/>
    <property type="molecule type" value="Genomic_DNA"/>
</dbReference>
<evidence type="ECO:0000256" key="7">
    <source>
        <dbReference type="ARBA" id="ARBA00023136"/>
    </source>
</evidence>
<keyword evidence="3" id="KW-1003">Cell membrane</keyword>
<keyword evidence="7 12" id="KW-0472">Membrane</keyword>
<dbReference type="InterPro" id="IPR027383">
    <property type="entry name" value="Znf_put"/>
</dbReference>
<dbReference type="AlphaFoldDB" id="A0A516PUM4"/>
<dbReference type="OrthoDB" id="153510at2"/>
<dbReference type="KEGG" id="mik:FOE78_02255"/>
<dbReference type="GO" id="GO:0006417">
    <property type="term" value="P:regulation of translation"/>
    <property type="evidence" value="ECO:0007669"/>
    <property type="project" value="TreeGrafter"/>
</dbReference>
<evidence type="ECO:0000256" key="12">
    <source>
        <dbReference type="SAM" id="Phobius"/>
    </source>
</evidence>
<dbReference type="InterPro" id="IPR018764">
    <property type="entry name" value="RskA_C"/>
</dbReference>
<dbReference type="Gene3D" id="1.10.10.1320">
    <property type="entry name" value="Anti-sigma factor, zinc-finger domain"/>
    <property type="match status" value="1"/>
</dbReference>
<sequence>MSDPHQLLAAYALDALDADERAQFEAHLETCADCRRDLTDFAPTVAELSAPDATPPPPQLRGHVMAAIGRVRQDAPDATVVRMPARRRRVVQVAAAVIGAAALVAAVALGGWAYGRHQLDREQQDYHAAISRVLGAPDAKIYHQVAPNGMQVTYVVSEKRNGALAVPEDVPGPGRDHTYQLWTVRVSAGAKDFVPDRTFDQADGPIVLTGDVRSAAALGVTVEPDGGSPKPTTDPFAVQTL</sequence>
<feature type="domain" description="Anti-sigma K factor RskA C-terminal" evidence="13">
    <location>
        <begin position="98"/>
        <end position="235"/>
    </location>
</feature>
<dbReference type="InterPro" id="IPR051474">
    <property type="entry name" value="Anti-sigma-K/W_factor"/>
</dbReference>
<evidence type="ECO:0000256" key="5">
    <source>
        <dbReference type="ARBA" id="ARBA00022989"/>
    </source>
</evidence>
<evidence type="ECO:0000256" key="6">
    <source>
        <dbReference type="ARBA" id="ARBA00023015"/>
    </source>
</evidence>
<feature type="domain" description="Putative zinc-finger" evidence="14">
    <location>
        <begin position="5"/>
        <end position="35"/>
    </location>
</feature>
<evidence type="ECO:0000259" key="13">
    <source>
        <dbReference type="Pfam" id="PF10099"/>
    </source>
</evidence>
<evidence type="ECO:0000256" key="10">
    <source>
        <dbReference type="ARBA" id="ARBA00030803"/>
    </source>
</evidence>
<evidence type="ECO:0000256" key="3">
    <source>
        <dbReference type="ARBA" id="ARBA00022475"/>
    </source>
</evidence>
<evidence type="ECO:0000259" key="14">
    <source>
        <dbReference type="Pfam" id="PF13490"/>
    </source>
</evidence>
<evidence type="ECO:0000256" key="11">
    <source>
        <dbReference type="SAM" id="MobiDB-lite"/>
    </source>
</evidence>
<keyword evidence="8" id="KW-0804">Transcription</keyword>
<comment type="subcellular location">
    <subcellularLocation>
        <location evidence="2">Cell membrane</location>
    </subcellularLocation>
    <subcellularLocation>
        <location evidence="1">Membrane</location>
        <topology evidence="1">Single-pass membrane protein</topology>
    </subcellularLocation>
</comment>
<protein>
    <recommendedName>
        <fullName evidence="10">Regulator of SigK</fullName>
    </recommendedName>
    <alternativeName>
        <fullName evidence="9">Sigma-K anti-sigma factor RskA</fullName>
    </alternativeName>
</protein>